<sequence>MAVQIHSRRLFVYDAVNHYNFLVDSGSDISCLPFRGDHTTFDSIDLYAANNTKIKTFGFRLLNVQLELRRDFKWKFILADVPIPIIGADFLSHFGLIIDLKKRQITDSVTNLSTPGKTHFSSQAAIRTINGTSPYHDLLSSFPNLSNPTPKFNGLKHDTVHFIQTNGPPIASKPRRLHPKVFAAAKKEFEYMMELGICRPSRSPWSSPLHVVSKSSGQIRCVGDYRRLNAVTTKDSYPISHIQDFSNALSGKQIFSKLDILRAYHAIPVAPDDIAKTAIITPFGLFEFPLLNFGLCNAAQSFQRFMNEILGDLPFCFVYIDDILIFSDTPQEHKNHLKQVFQRLNDYGLTLNVTKCVFGVPEITFLGHTISAAGTKPLPDKVQAVLDLPLPVTVHELRKFLGFLNFYRRHIPHAAKTQACLNDYLAGSKKNDKRKIDWTDSSRAAFAQSKQELANAALLAHPSPNAVLALHTDASDFSIGSALHQVDSNNVLQPLAFFSRKLSPAEKNYCAYDRELLAAYASIRNFRHMLEGREFILYTDHEPLTFAFRKKSDQSSPRQLRQLDFISQFTTDIRHVKGIENIPADIMSRIATITMPNPLDYLAIAQAQALDPELQKLIAQPNSLTFKKITLPETTAEIWCDVSTDKARPYIPVAFRKQVFDLIHQLAHPGIKATSKLLRHRFIWPSLSKDCVLWTRSCLACQKSKVNKHTTSPLSSFTCPTERFDHVHIDLVGPLPPSNGFTYALTCIDRFTRWSEVVPITDITAQTVAKAFYSGWISRFGVPSRVTTDRGRQFESALFNSLAALLGVSHIRTTAYHPQANGLIENFHRPLKAAIKCHATERWTEVLPSILLGFRTAIKEDLHASPAQLVYGTPLRLPGELFTSTTDSSYSPSLDFVRRFQEHMQKLQPQPVVSHGKKAIFVHHELHTCSHVFLRTDAVRRPLQPPYKGPYPVLSRHGKVFKILINGKPNTVSVDRLKPAFLLSSDIAPSTDISVPSTQVSPLPDPAPLQPLLPGPPLVKSPSTQSSTSIPVPQQKPPVITRSGRVVHAPQRFVP</sequence>
<keyword evidence="3" id="KW-0548">Nucleotidyltransferase</keyword>
<dbReference type="PROSITE" id="PS50994">
    <property type="entry name" value="INTEGRASE"/>
    <property type="match status" value="1"/>
</dbReference>
<dbReference type="Gene3D" id="3.30.70.270">
    <property type="match status" value="2"/>
</dbReference>
<evidence type="ECO:0000256" key="5">
    <source>
        <dbReference type="ARBA" id="ARBA00022759"/>
    </source>
</evidence>
<dbReference type="SUPFAM" id="SSF56672">
    <property type="entry name" value="DNA/RNA polymerases"/>
    <property type="match status" value="1"/>
</dbReference>
<reference evidence="11 12" key="1">
    <citation type="submission" date="2015-04" db="EMBL/GenBank/DDBJ databases">
        <title>Lasius niger genome sequencing.</title>
        <authorList>
            <person name="Konorov E.A."/>
            <person name="Nikitin M.A."/>
            <person name="Kirill M.V."/>
            <person name="Chang P."/>
        </authorList>
    </citation>
    <scope>NUCLEOTIDE SEQUENCE [LARGE SCALE GENOMIC DNA]</scope>
    <source>
        <tissue evidence="11">Whole</tissue>
    </source>
</reference>
<dbReference type="InterPro" id="IPR043502">
    <property type="entry name" value="DNA/RNA_pol_sf"/>
</dbReference>
<dbReference type="InterPro" id="IPR001584">
    <property type="entry name" value="Integrase_cat-core"/>
</dbReference>
<dbReference type="GO" id="GO:0042575">
    <property type="term" value="C:DNA polymerase complex"/>
    <property type="evidence" value="ECO:0007669"/>
    <property type="project" value="UniProtKB-ARBA"/>
</dbReference>
<dbReference type="PANTHER" id="PTHR37984">
    <property type="entry name" value="PROTEIN CBG26694"/>
    <property type="match status" value="1"/>
</dbReference>
<keyword evidence="6" id="KW-0695">RNA-directed DNA polymerase</keyword>
<dbReference type="InterPro" id="IPR036397">
    <property type="entry name" value="RNaseH_sf"/>
</dbReference>
<dbReference type="Pfam" id="PF00665">
    <property type="entry name" value="rve"/>
    <property type="match status" value="1"/>
</dbReference>
<dbReference type="InterPro" id="IPR012337">
    <property type="entry name" value="RNaseH-like_sf"/>
</dbReference>
<name>A0A0J7K7B2_LASNI</name>
<evidence type="ECO:0000313" key="12">
    <source>
        <dbReference type="Proteomes" id="UP000036403"/>
    </source>
</evidence>
<dbReference type="EMBL" id="LBMM01012134">
    <property type="protein sequence ID" value="KMQ86388.1"/>
    <property type="molecule type" value="Genomic_DNA"/>
</dbReference>
<feature type="region of interest" description="Disordered" evidence="8">
    <location>
        <begin position="994"/>
        <end position="1044"/>
    </location>
</feature>
<keyword evidence="5" id="KW-0255">Endonuclease</keyword>
<dbReference type="GO" id="GO:0003676">
    <property type="term" value="F:nucleic acid binding"/>
    <property type="evidence" value="ECO:0007669"/>
    <property type="project" value="InterPro"/>
</dbReference>
<evidence type="ECO:0000256" key="3">
    <source>
        <dbReference type="ARBA" id="ARBA00022695"/>
    </source>
</evidence>
<dbReference type="InterPro" id="IPR041577">
    <property type="entry name" value="RT_RNaseH_2"/>
</dbReference>
<evidence type="ECO:0000256" key="7">
    <source>
        <dbReference type="ARBA" id="ARBA00023268"/>
    </source>
</evidence>
<feature type="domain" description="Integrase catalytic" evidence="10">
    <location>
        <begin position="716"/>
        <end position="886"/>
    </location>
</feature>
<evidence type="ECO:0000256" key="6">
    <source>
        <dbReference type="ARBA" id="ARBA00022918"/>
    </source>
</evidence>
<keyword evidence="5" id="KW-0378">Hydrolase</keyword>
<evidence type="ECO:0000256" key="4">
    <source>
        <dbReference type="ARBA" id="ARBA00022722"/>
    </source>
</evidence>
<dbReference type="SUPFAM" id="SSF53098">
    <property type="entry name" value="Ribonuclease H-like"/>
    <property type="match status" value="1"/>
</dbReference>
<keyword evidence="2" id="KW-0808">Transferase</keyword>
<dbReference type="GO" id="GO:0004519">
    <property type="term" value="F:endonuclease activity"/>
    <property type="evidence" value="ECO:0007669"/>
    <property type="project" value="UniProtKB-KW"/>
</dbReference>
<dbReference type="InterPro" id="IPR000477">
    <property type="entry name" value="RT_dom"/>
</dbReference>
<dbReference type="Pfam" id="PF17921">
    <property type="entry name" value="Integrase_H2C2"/>
    <property type="match status" value="1"/>
</dbReference>
<dbReference type="STRING" id="67767.A0A0J7K7B2"/>
<keyword evidence="12" id="KW-1185">Reference proteome</keyword>
<dbReference type="InterPro" id="IPR050951">
    <property type="entry name" value="Retrovirus_Pol_polyprotein"/>
</dbReference>
<dbReference type="Gene3D" id="1.10.340.70">
    <property type="match status" value="1"/>
</dbReference>
<feature type="compositionally biased region" description="Pro residues" evidence="8">
    <location>
        <begin position="1003"/>
        <end position="1019"/>
    </location>
</feature>
<dbReference type="AlphaFoldDB" id="A0A0J7K7B2"/>
<proteinExistence type="predicted"/>
<gene>
    <name evidence="11" type="ORF">RF55_14628</name>
</gene>
<dbReference type="Gene3D" id="2.40.70.10">
    <property type="entry name" value="Acid Proteases"/>
    <property type="match status" value="1"/>
</dbReference>
<dbReference type="EC" id="2.7.7.49" evidence="1"/>
<dbReference type="FunFam" id="3.10.20.370:FF:000001">
    <property type="entry name" value="Retrovirus-related Pol polyprotein from transposon 17.6-like protein"/>
    <property type="match status" value="1"/>
</dbReference>
<dbReference type="GO" id="GO:0003964">
    <property type="term" value="F:RNA-directed DNA polymerase activity"/>
    <property type="evidence" value="ECO:0007669"/>
    <property type="project" value="UniProtKB-KW"/>
</dbReference>
<keyword evidence="7" id="KW-0511">Multifunctional enzyme</keyword>
<evidence type="ECO:0000259" key="10">
    <source>
        <dbReference type="PROSITE" id="PS50994"/>
    </source>
</evidence>
<dbReference type="GO" id="GO:0015074">
    <property type="term" value="P:DNA integration"/>
    <property type="evidence" value="ECO:0007669"/>
    <property type="project" value="InterPro"/>
</dbReference>
<dbReference type="OrthoDB" id="7693345at2759"/>
<organism evidence="11 12">
    <name type="scientific">Lasius niger</name>
    <name type="common">Black garden ant</name>
    <dbReference type="NCBI Taxonomy" id="67767"/>
    <lineage>
        <taxon>Eukaryota</taxon>
        <taxon>Metazoa</taxon>
        <taxon>Ecdysozoa</taxon>
        <taxon>Arthropoda</taxon>
        <taxon>Hexapoda</taxon>
        <taxon>Insecta</taxon>
        <taxon>Pterygota</taxon>
        <taxon>Neoptera</taxon>
        <taxon>Endopterygota</taxon>
        <taxon>Hymenoptera</taxon>
        <taxon>Apocrita</taxon>
        <taxon>Aculeata</taxon>
        <taxon>Formicoidea</taxon>
        <taxon>Formicidae</taxon>
        <taxon>Formicinae</taxon>
        <taxon>Lasius</taxon>
        <taxon>Lasius</taxon>
    </lineage>
</organism>
<protein>
    <recommendedName>
        <fullName evidence="1">RNA-directed DNA polymerase</fullName>
        <ecNumber evidence="1">2.7.7.49</ecNumber>
    </recommendedName>
</protein>
<dbReference type="Proteomes" id="UP000036403">
    <property type="component" value="Unassembled WGS sequence"/>
</dbReference>
<evidence type="ECO:0000259" key="9">
    <source>
        <dbReference type="PROSITE" id="PS50878"/>
    </source>
</evidence>
<dbReference type="PANTHER" id="PTHR37984:SF5">
    <property type="entry name" value="PROTEIN NYNRIN-LIKE"/>
    <property type="match status" value="1"/>
</dbReference>
<dbReference type="FunFam" id="3.30.420.10:FF:000032">
    <property type="entry name" value="Retrovirus-related Pol polyprotein from transposon 297-like Protein"/>
    <property type="match status" value="1"/>
</dbReference>
<dbReference type="InterPro" id="IPR043128">
    <property type="entry name" value="Rev_trsase/Diguanyl_cyclase"/>
</dbReference>
<dbReference type="InterPro" id="IPR041588">
    <property type="entry name" value="Integrase_H2C2"/>
</dbReference>
<feature type="domain" description="Reverse transcriptase" evidence="9">
    <location>
        <begin position="193"/>
        <end position="370"/>
    </location>
</feature>
<dbReference type="Gene3D" id="3.10.10.10">
    <property type="entry name" value="HIV Type 1 Reverse Transcriptase, subunit A, domain 1"/>
    <property type="match status" value="1"/>
</dbReference>
<dbReference type="Pfam" id="PF17919">
    <property type="entry name" value="RT_RNaseH_2"/>
    <property type="match status" value="1"/>
</dbReference>
<dbReference type="InterPro" id="IPR021109">
    <property type="entry name" value="Peptidase_aspartic_dom_sf"/>
</dbReference>
<evidence type="ECO:0000256" key="2">
    <source>
        <dbReference type="ARBA" id="ARBA00022679"/>
    </source>
</evidence>
<keyword evidence="4" id="KW-0540">Nuclease</keyword>
<dbReference type="CDD" id="cd09274">
    <property type="entry name" value="RNase_HI_RT_Ty3"/>
    <property type="match status" value="1"/>
</dbReference>
<evidence type="ECO:0000256" key="8">
    <source>
        <dbReference type="SAM" id="MobiDB-lite"/>
    </source>
</evidence>
<accession>A0A0J7K7B2</accession>
<dbReference type="FunFam" id="3.30.70.270:FF:000020">
    <property type="entry name" value="Transposon Tf2-6 polyprotein-like Protein"/>
    <property type="match status" value="1"/>
</dbReference>
<evidence type="ECO:0000313" key="11">
    <source>
        <dbReference type="EMBL" id="KMQ86388.1"/>
    </source>
</evidence>
<dbReference type="SUPFAM" id="SSF50630">
    <property type="entry name" value="Acid proteases"/>
    <property type="match status" value="1"/>
</dbReference>
<feature type="compositionally biased region" description="Polar residues" evidence="8">
    <location>
        <begin position="1021"/>
        <end position="1032"/>
    </location>
</feature>
<comment type="caution">
    <text evidence="11">The sequence shown here is derived from an EMBL/GenBank/DDBJ whole genome shotgun (WGS) entry which is preliminary data.</text>
</comment>
<dbReference type="Gene3D" id="3.30.420.10">
    <property type="entry name" value="Ribonuclease H-like superfamily/Ribonuclease H"/>
    <property type="match status" value="1"/>
</dbReference>
<dbReference type="PROSITE" id="PS50878">
    <property type="entry name" value="RT_POL"/>
    <property type="match status" value="1"/>
</dbReference>
<evidence type="ECO:0000256" key="1">
    <source>
        <dbReference type="ARBA" id="ARBA00012493"/>
    </source>
</evidence>
<dbReference type="CDD" id="cd01647">
    <property type="entry name" value="RT_LTR"/>
    <property type="match status" value="1"/>
</dbReference>
<dbReference type="Pfam" id="PF00078">
    <property type="entry name" value="RVT_1"/>
    <property type="match status" value="1"/>
</dbReference>
<dbReference type="PaxDb" id="67767-A0A0J7K7B2"/>